<keyword evidence="2" id="KW-1185">Reference proteome</keyword>
<evidence type="ECO:0000313" key="1">
    <source>
        <dbReference type="EMBL" id="MBW0542711.1"/>
    </source>
</evidence>
<gene>
    <name evidence="1" type="ORF">O181_082426</name>
</gene>
<dbReference type="Proteomes" id="UP000765509">
    <property type="component" value="Unassembled WGS sequence"/>
</dbReference>
<evidence type="ECO:0000313" key="2">
    <source>
        <dbReference type="Proteomes" id="UP000765509"/>
    </source>
</evidence>
<dbReference type="EMBL" id="AVOT02047409">
    <property type="protein sequence ID" value="MBW0542711.1"/>
    <property type="molecule type" value="Genomic_DNA"/>
</dbReference>
<proteinExistence type="predicted"/>
<organism evidence="1 2">
    <name type="scientific">Austropuccinia psidii MF-1</name>
    <dbReference type="NCBI Taxonomy" id="1389203"/>
    <lineage>
        <taxon>Eukaryota</taxon>
        <taxon>Fungi</taxon>
        <taxon>Dikarya</taxon>
        <taxon>Basidiomycota</taxon>
        <taxon>Pucciniomycotina</taxon>
        <taxon>Pucciniomycetes</taxon>
        <taxon>Pucciniales</taxon>
        <taxon>Sphaerophragmiaceae</taxon>
        <taxon>Austropuccinia</taxon>
    </lineage>
</organism>
<sequence length="98" mass="12124">MEIQEEAEKEHKFILTEEEFPWEGYTNWQPLRDSNLVDHNERNSRNNYECEKQHVKWLKEVGAQKNNKLERIKDNSSKKQKKKEEKEYFWITQNKNVR</sequence>
<comment type="caution">
    <text evidence="1">The sequence shown here is derived from an EMBL/GenBank/DDBJ whole genome shotgun (WGS) entry which is preliminary data.</text>
</comment>
<reference evidence="1" key="1">
    <citation type="submission" date="2021-03" db="EMBL/GenBank/DDBJ databases">
        <title>Draft genome sequence of rust myrtle Austropuccinia psidii MF-1, a brazilian biotype.</title>
        <authorList>
            <person name="Quecine M.C."/>
            <person name="Pachon D.M.R."/>
            <person name="Bonatelli M.L."/>
            <person name="Correr F.H."/>
            <person name="Franceschini L.M."/>
            <person name="Leite T.F."/>
            <person name="Margarido G.R.A."/>
            <person name="Almeida C.A."/>
            <person name="Ferrarezi J.A."/>
            <person name="Labate C.A."/>
        </authorList>
    </citation>
    <scope>NUCLEOTIDE SEQUENCE</scope>
    <source>
        <strain evidence="1">MF-1</strain>
    </source>
</reference>
<feature type="non-terminal residue" evidence="1">
    <location>
        <position position="98"/>
    </location>
</feature>
<name>A0A9Q3IGX3_9BASI</name>
<dbReference type="AlphaFoldDB" id="A0A9Q3IGX3"/>
<accession>A0A9Q3IGX3</accession>
<protein>
    <submittedName>
        <fullName evidence="1">Uncharacterized protein</fullName>
    </submittedName>
</protein>